<reference evidence="2" key="1">
    <citation type="journal article" date="2015" name="Nat. Genet.">
        <title>The genome and transcriptome of the zoonotic hookworm Ancylostoma ceylanicum identify infection-specific gene families.</title>
        <authorList>
            <person name="Schwarz E.M."/>
            <person name="Hu Y."/>
            <person name="Antoshechkin I."/>
            <person name="Miller M.M."/>
            <person name="Sternberg P.W."/>
            <person name="Aroian R.V."/>
        </authorList>
    </citation>
    <scope>NUCLEOTIDE SEQUENCE</scope>
    <source>
        <strain evidence="2">HY135</strain>
    </source>
</reference>
<name>A0A016WDP1_9BILA</name>
<dbReference type="EMBL" id="JARK01000368">
    <property type="protein sequence ID" value="EYC37755.1"/>
    <property type="molecule type" value="Genomic_DNA"/>
</dbReference>
<sequence length="80" mass="9473">MCIVEADWISDISDTRWISSSTSTSTPFIFGTRLRSYFDSSSEFSGEIGQPRRRFFRLTKNAEWLLRRIITSLRDHRSRH</sequence>
<comment type="caution">
    <text evidence="1">The sequence shown here is derived from an EMBL/GenBank/DDBJ whole genome shotgun (WGS) entry which is preliminary data.</text>
</comment>
<evidence type="ECO:0000313" key="2">
    <source>
        <dbReference type="Proteomes" id="UP000024635"/>
    </source>
</evidence>
<dbReference type="Proteomes" id="UP000024635">
    <property type="component" value="Unassembled WGS sequence"/>
</dbReference>
<evidence type="ECO:0000313" key="1">
    <source>
        <dbReference type="EMBL" id="EYC37755.1"/>
    </source>
</evidence>
<keyword evidence="2" id="KW-1185">Reference proteome</keyword>
<dbReference type="AlphaFoldDB" id="A0A016WDP1"/>
<organism evidence="1 2">
    <name type="scientific">Ancylostoma ceylanicum</name>
    <dbReference type="NCBI Taxonomy" id="53326"/>
    <lineage>
        <taxon>Eukaryota</taxon>
        <taxon>Metazoa</taxon>
        <taxon>Ecdysozoa</taxon>
        <taxon>Nematoda</taxon>
        <taxon>Chromadorea</taxon>
        <taxon>Rhabditida</taxon>
        <taxon>Rhabditina</taxon>
        <taxon>Rhabditomorpha</taxon>
        <taxon>Strongyloidea</taxon>
        <taxon>Ancylostomatidae</taxon>
        <taxon>Ancylostomatinae</taxon>
        <taxon>Ancylostoma</taxon>
    </lineage>
</organism>
<accession>A0A016WDP1</accession>
<protein>
    <submittedName>
        <fullName evidence="1">Uncharacterized protein</fullName>
    </submittedName>
</protein>
<gene>
    <name evidence="1" type="primary">Acey_s0768.g2194</name>
    <name evidence="1" type="ORF">Y032_0768g2194</name>
</gene>
<proteinExistence type="predicted"/>